<dbReference type="PROSITE" id="PS50977">
    <property type="entry name" value="HTH_TETR_2"/>
    <property type="match status" value="1"/>
</dbReference>
<dbReference type="GO" id="GO:0003700">
    <property type="term" value="F:DNA-binding transcription factor activity"/>
    <property type="evidence" value="ECO:0007669"/>
    <property type="project" value="TreeGrafter"/>
</dbReference>
<dbReference type="InterPro" id="IPR025996">
    <property type="entry name" value="MT1864/Rv1816-like_C"/>
</dbReference>
<dbReference type="Pfam" id="PF13305">
    <property type="entry name" value="TetR_C_33"/>
    <property type="match status" value="1"/>
</dbReference>
<evidence type="ECO:0000256" key="1">
    <source>
        <dbReference type="ARBA" id="ARBA00023015"/>
    </source>
</evidence>
<dbReference type="InterPro" id="IPR050109">
    <property type="entry name" value="HTH-type_TetR-like_transc_reg"/>
</dbReference>
<evidence type="ECO:0000259" key="5">
    <source>
        <dbReference type="PROSITE" id="PS50977"/>
    </source>
</evidence>
<feature type="domain" description="HTH tetR-type" evidence="5">
    <location>
        <begin position="9"/>
        <end position="69"/>
    </location>
</feature>
<evidence type="ECO:0000256" key="3">
    <source>
        <dbReference type="ARBA" id="ARBA00023163"/>
    </source>
</evidence>
<accession>A0A2T0R0B0</accession>
<dbReference type="AlphaFoldDB" id="A0A2T0R0B0"/>
<dbReference type="Pfam" id="PF00440">
    <property type="entry name" value="TetR_N"/>
    <property type="match status" value="1"/>
</dbReference>
<dbReference type="PANTHER" id="PTHR30055:SF234">
    <property type="entry name" value="HTH-TYPE TRANSCRIPTIONAL REGULATOR BETI"/>
    <property type="match status" value="1"/>
</dbReference>
<dbReference type="InterPro" id="IPR036271">
    <property type="entry name" value="Tet_transcr_reg_TetR-rel_C_sf"/>
</dbReference>
<name>A0A2T0R0B0_9ACTN</name>
<keyword evidence="1" id="KW-0805">Transcription regulation</keyword>
<dbReference type="OrthoDB" id="3173376at2"/>
<keyword evidence="2 4" id="KW-0238">DNA-binding</keyword>
<keyword evidence="3" id="KW-0804">Transcription</keyword>
<dbReference type="GO" id="GO:0000976">
    <property type="term" value="F:transcription cis-regulatory region binding"/>
    <property type="evidence" value="ECO:0007669"/>
    <property type="project" value="TreeGrafter"/>
</dbReference>
<dbReference type="SUPFAM" id="SSF48498">
    <property type="entry name" value="Tetracyclin repressor-like, C-terminal domain"/>
    <property type="match status" value="1"/>
</dbReference>
<dbReference type="InterPro" id="IPR001647">
    <property type="entry name" value="HTH_TetR"/>
</dbReference>
<dbReference type="SUPFAM" id="SSF46689">
    <property type="entry name" value="Homeodomain-like"/>
    <property type="match status" value="1"/>
</dbReference>
<dbReference type="Proteomes" id="UP000238083">
    <property type="component" value="Unassembled WGS sequence"/>
</dbReference>
<dbReference type="Gene3D" id="1.10.357.10">
    <property type="entry name" value="Tetracycline Repressor, domain 2"/>
    <property type="match status" value="1"/>
</dbReference>
<feature type="DNA-binding region" description="H-T-H motif" evidence="4">
    <location>
        <begin position="32"/>
        <end position="51"/>
    </location>
</feature>
<sequence length="199" mass="20774">MSEHPFHHGNLRAALLDAAERTLREGGLDELSLRALAREAGVSHSAPRRHFADRRALLDGLAERGFTRLNDALGDSPDVTAAARAFVDFAVREPALLDLMFTTKGDQASPATRAAAARFFATVAATLPAGPPAAPGYPPLRQLLLAATLQGVAAMAASGRLPPDLADRLVIEAADLLTAPGPRPATTRGAYPGDSSGVR</sequence>
<comment type="caution">
    <text evidence="6">The sequence shown here is derived from an EMBL/GenBank/DDBJ whole genome shotgun (WGS) entry which is preliminary data.</text>
</comment>
<keyword evidence="7" id="KW-1185">Reference proteome</keyword>
<evidence type="ECO:0000256" key="2">
    <source>
        <dbReference type="ARBA" id="ARBA00023125"/>
    </source>
</evidence>
<protein>
    <submittedName>
        <fullName evidence="6">TetR family transcriptional regulator</fullName>
    </submittedName>
</protein>
<evidence type="ECO:0000313" key="6">
    <source>
        <dbReference type="EMBL" id="PRY12498.1"/>
    </source>
</evidence>
<dbReference type="RefSeq" id="WP_106213259.1">
    <property type="nucleotide sequence ID" value="NZ_PVZF01000010.1"/>
</dbReference>
<evidence type="ECO:0000256" key="4">
    <source>
        <dbReference type="PROSITE-ProRule" id="PRU00335"/>
    </source>
</evidence>
<dbReference type="EMBL" id="PVZF01000010">
    <property type="protein sequence ID" value="PRY12498.1"/>
    <property type="molecule type" value="Genomic_DNA"/>
</dbReference>
<organism evidence="6 7">
    <name type="scientific">Kineococcus rhizosphaerae</name>
    <dbReference type="NCBI Taxonomy" id="559628"/>
    <lineage>
        <taxon>Bacteria</taxon>
        <taxon>Bacillati</taxon>
        <taxon>Actinomycetota</taxon>
        <taxon>Actinomycetes</taxon>
        <taxon>Kineosporiales</taxon>
        <taxon>Kineosporiaceae</taxon>
        <taxon>Kineococcus</taxon>
    </lineage>
</organism>
<dbReference type="InterPro" id="IPR009057">
    <property type="entry name" value="Homeodomain-like_sf"/>
</dbReference>
<proteinExistence type="predicted"/>
<reference evidence="6 7" key="1">
    <citation type="submission" date="2018-03" db="EMBL/GenBank/DDBJ databases">
        <title>Genomic Encyclopedia of Archaeal and Bacterial Type Strains, Phase II (KMG-II): from individual species to whole genera.</title>
        <authorList>
            <person name="Goeker M."/>
        </authorList>
    </citation>
    <scope>NUCLEOTIDE SEQUENCE [LARGE SCALE GENOMIC DNA]</scope>
    <source>
        <strain evidence="6 7">DSM 19711</strain>
    </source>
</reference>
<dbReference type="PRINTS" id="PR00455">
    <property type="entry name" value="HTHTETR"/>
</dbReference>
<evidence type="ECO:0000313" key="7">
    <source>
        <dbReference type="Proteomes" id="UP000238083"/>
    </source>
</evidence>
<gene>
    <name evidence="6" type="ORF">CLV37_11058</name>
</gene>
<dbReference type="PANTHER" id="PTHR30055">
    <property type="entry name" value="HTH-TYPE TRANSCRIPTIONAL REGULATOR RUTR"/>
    <property type="match status" value="1"/>
</dbReference>